<dbReference type="EC" id="2.8.1.-" evidence="3"/>
<dbReference type="GO" id="GO:0005737">
    <property type="term" value="C:cytoplasm"/>
    <property type="evidence" value="ECO:0007669"/>
    <property type="project" value="UniProtKB-SubCell"/>
</dbReference>
<evidence type="ECO:0000256" key="2">
    <source>
        <dbReference type="ARBA" id="ARBA00022490"/>
    </source>
</evidence>
<comment type="function">
    <text evidence="3">Part of a sulfur-relay system.</text>
</comment>
<dbReference type="Gene3D" id="1.10.10.370">
    <property type="entry name" value="DsrC-like protein, C-terminal domain"/>
    <property type="match status" value="1"/>
</dbReference>
<feature type="active site" description="Cysteine persulfide intermediate" evidence="4">
    <location>
        <position position="117"/>
    </location>
</feature>
<dbReference type="Proteomes" id="UP000051934">
    <property type="component" value="Unassembled WGS sequence"/>
</dbReference>
<dbReference type="SUPFAM" id="SSF69721">
    <property type="entry name" value="DsrC, the gamma subunit of dissimilatory sulfite reductase"/>
    <property type="match status" value="1"/>
</dbReference>
<dbReference type="InterPro" id="IPR042072">
    <property type="entry name" value="DsrC-like_C"/>
</dbReference>
<dbReference type="Gene3D" id="3.30.1420.10">
    <property type="match status" value="1"/>
</dbReference>
<reference evidence="5 6" key="1">
    <citation type="submission" date="2015-10" db="EMBL/GenBank/DDBJ databases">
        <title>Metagenome-Assembled Genomes uncover a global brackish microbiome.</title>
        <authorList>
            <person name="Hugerth L.W."/>
            <person name="Larsson J."/>
            <person name="Alneberg J."/>
            <person name="Lindh M.V."/>
            <person name="Legrand C."/>
            <person name="Pinhassi J."/>
            <person name="Andersson A.F."/>
        </authorList>
    </citation>
    <scope>NUCLEOTIDE SEQUENCE [LARGE SCALE GENOMIC DNA]</scope>
    <source>
        <strain evidence="5">BACL4 MAG-120507-bin80</strain>
    </source>
</reference>
<evidence type="ECO:0000313" key="5">
    <source>
        <dbReference type="EMBL" id="KRO68309.1"/>
    </source>
</evidence>
<accession>A0A0R2S0W9</accession>
<dbReference type="Pfam" id="PF04358">
    <property type="entry name" value="DsrC"/>
    <property type="match status" value="1"/>
</dbReference>
<proteinExistence type="inferred from homology"/>
<dbReference type="PANTHER" id="PTHR37010">
    <property type="entry name" value="SULFURTRANSFERASE TUSE"/>
    <property type="match status" value="1"/>
</dbReference>
<comment type="similarity">
    <text evidence="3">Belongs to the dsrC/tusE family.</text>
</comment>
<evidence type="ECO:0000256" key="1">
    <source>
        <dbReference type="ARBA" id="ARBA00004496"/>
    </source>
</evidence>
<comment type="subcellular location">
    <subcellularLocation>
        <location evidence="1">Cytoplasm</location>
    </subcellularLocation>
</comment>
<evidence type="ECO:0000256" key="3">
    <source>
        <dbReference type="PIRNR" id="PIRNR006223"/>
    </source>
</evidence>
<dbReference type="GO" id="GO:0097163">
    <property type="term" value="F:sulfur carrier activity"/>
    <property type="evidence" value="ECO:0007669"/>
    <property type="project" value="TreeGrafter"/>
</dbReference>
<dbReference type="EMBL" id="LIBB01000532">
    <property type="protein sequence ID" value="KRO68309.1"/>
    <property type="molecule type" value="Genomic_DNA"/>
</dbReference>
<evidence type="ECO:0000313" key="6">
    <source>
        <dbReference type="Proteomes" id="UP000051934"/>
    </source>
</evidence>
<protein>
    <recommendedName>
        <fullName evidence="3">Sulfurtransferase</fullName>
        <ecNumber evidence="3">2.8.1.-</ecNumber>
    </recommendedName>
</protein>
<sequence length="118" mass="13127">MSESLDRDTGLAKKNELLRLDAEGFLKRLSDWDESVATSIAANEDICLQETHWEIIYLLRAFYRTHSIAPPNRAFVSLVKRELGAEKGQSRYLMGMFGGSPAKTAAKVAGLPKPENCL</sequence>
<comment type="caution">
    <text evidence="5">The sequence shown here is derived from an EMBL/GenBank/DDBJ whole genome shotgun (WGS) entry which is preliminary data.</text>
</comment>
<dbReference type="GO" id="GO:0002143">
    <property type="term" value="P:tRNA wobble position uridine thiolation"/>
    <property type="evidence" value="ECO:0007669"/>
    <property type="project" value="TreeGrafter"/>
</dbReference>
<dbReference type="InterPro" id="IPR043163">
    <property type="entry name" value="DsrC-like_N"/>
</dbReference>
<dbReference type="AlphaFoldDB" id="A0A0R2S0W9"/>
<dbReference type="InterPro" id="IPR007453">
    <property type="entry name" value="DsrC/TusE"/>
</dbReference>
<organism evidence="5 6">
    <name type="scientific">OM182 bacterium BACL3 MAG-120507-bin80</name>
    <dbReference type="NCBI Taxonomy" id="1655577"/>
    <lineage>
        <taxon>Bacteria</taxon>
        <taxon>Pseudomonadati</taxon>
        <taxon>Pseudomonadota</taxon>
        <taxon>Gammaproteobacteria</taxon>
        <taxon>OMG group</taxon>
        <taxon>OM182 clade</taxon>
    </lineage>
</organism>
<name>A0A0R2S0W9_9GAMM</name>
<dbReference type="GO" id="GO:0016740">
    <property type="term" value="F:transferase activity"/>
    <property type="evidence" value="ECO:0007669"/>
    <property type="project" value="UniProtKB-KW"/>
</dbReference>
<dbReference type="InterPro" id="IPR025526">
    <property type="entry name" value="DsrC-like_dom_sf"/>
</dbReference>
<dbReference type="PIRSF" id="PIRSF006223">
    <property type="entry name" value="DsrC_TusE"/>
    <property type="match status" value="1"/>
</dbReference>
<keyword evidence="2" id="KW-0963">Cytoplasm</keyword>
<keyword evidence="3" id="KW-0808">Transferase</keyword>
<dbReference type="PANTHER" id="PTHR37010:SF1">
    <property type="entry name" value="SULFURTRANSFERASE TUSE"/>
    <property type="match status" value="1"/>
</dbReference>
<gene>
    <name evidence="5" type="ORF">ABR69_03725</name>
</gene>
<evidence type="ECO:0000256" key="4">
    <source>
        <dbReference type="PIRSR" id="PIRSR006223-50"/>
    </source>
</evidence>
<dbReference type="NCBIfam" id="TIGR03342">
    <property type="entry name" value="dsrC_tusE_dsvC"/>
    <property type="match status" value="1"/>
</dbReference>